<evidence type="ECO:0000256" key="5">
    <source>
        <dbReference type="ARBA" id="ARBA00023002"/>
    </source>
</evidence>
<dbReference type="PANTHER" id="PTHR42747:SF3">
    <property type="entry name" value="NITRONATE MONOOXYGENASE-RELATED"/>
    <property type="match status" value="1"/>
</dbReference>
<dbReference type="Proteomes" id="UP000590412">
    <property type="component" value="Unassembled WGS sequence"/>
</dbReference>
<keyword evidence="6 7" id="KW-0503">Monooxygenase</keyword>
<dbReference type="CDD" id="cd04730">
    <property type="entry name" value="NPD_like"/>
    <property type="match status" value="1"/>
</dbReference>
<organism evidence="7 8">
    <name type="scientific">Candida parapsilosis</name>
    <name type="common">Yeast</name>
    <dbReference type="NCBI Taxonomy" id="5480"/>
    <lineage>
        <taxon>Eukaryota</taxon>
        <taxon>Fungi</taxon>
        <taxon>Dikarya</taxon>
        <taxon>Ascomycota</taxon>
        <taxon>Saccharomycotina</taxon>
        <taxon>Pichiomycetes</taxon>
        <taxon>Debaryomycetaceae</taxon>
        <taxon>Candida/Lodderomyces clade</taxon>
        <taxon>Candida</taxon>
    </lineage>
</organism>
<proteinExistence type="inferred from homology"/>
<comment type="similarity">
    <text evidence="2">Belongs to the nitronate monooxygenase family. NMO class I subfamily.</text>
</comment>
<comment type="cofactor">
    <cofactor evidence="1">
        <name>FMN</name>
        <dbReference type="ChEBI" id="CHEBI:58210"/>
    </cofactor>
</comment>
<evidence type="ECO:0000256" key="1">
    <source>
        <dbReference type="ARBA" id="ARBA00001917"/>
    </source>
</evidence>
<accession>A0A8X7NGL6</accession>
<keyword evidence="5" id="KW-0560">Oxidoreductase</keyword>
<evidence type="ECO:0000256" key="3">
    <source>
        <dbReference type="ARBA" id="ARBA00022630"/>
    </source>
</evidence>
<evidence type="ECO:0000256" key="6">
    <source>
        <dbReference type="ARBA" id="ARBA00023033"/>
    </source>
</evidence>
<reference evidence="7" key="1">
    <citation type="submission" date="2020-03" db="EMBL/GenBank/DDBJ databases">
        <title>FDA dAtabase for Regulatory Grade micrObial Sequences (FDA-ARGOS): Supporting development and validation of Infectious Disease Dx tests.</title>
        <authorList>
            <person name="Campos J."/>
            <person name="Goldberg B."/>
            <person name="Tallon L."/>
            <person name="Sadzewicz L."/>
            <person name="Vavikolanu K."/>
            <person name="Mehta A."/>
            <person name="Aluvathingal J."/>
            <person name="Nadendla S."/>
            <person name="Nandy P."/>
            <person name="Geyer C."/>
            <person name="Yan Y."/>
            <person name="Sichtig H."/>
        </authorList>
    </citation>
    <scope>NUCLEOTIDE SEQUENCE [LARGE SCALE GENOMIC DNA]</scope>
    <source>
        <strain evidence="7">FDAARGOS_652</strain>
    </source>
</reference>
<dbReference type="PANTHER" id="PTHR42747">
    <property type="entry name" value="NITRONATE MONOOXYGENASE-RELATED"/>
    <property type="match status" value="1"/>
</dbReference>
<keyword evidence="4" id="KW-0288">FMN</keyword>
<comment type="caution">
    <text evidence="7">The sequence shown here is derived from an EMBL/GenBank/DDBJ whole genome shotgun (WGS) entry which is preliminary data.</text>
</comment>
<dbReference type="Gene3D" id="3.20.20.70">
    <property type="entry name" value="Aldolase class I"/>
    <property type="match status" value="1"/>
</dbReference>
<dbReference type="InterPro" id="IPR004136">
    <property type="entry name" value="NMO"/>
</dbReference>
<evidence type="ECO:0000256" key="2">
    <source>
        <dbReference type="ARBA" id="ARBA00009881"/>
    </source>
</evidence>
<evidence type="ECO:0000313" key="8">
    <source>
        <dbReference type="Proteomes" id="UP000590412"/>
    </source>
</evidence>
<gene>
    <name evidence="7" type="ORF">FOB60_005583</name>
</gene>
<evidence type="ECO:0000256" key="4">
    <source>
        <dbReference type="ARBA" id="ARBA00022643"/>
    </source>
</evidence>
<dbReference type="AlphaFoldDB" id="A0A8X7NGL6"/>
<keyword evidence="3" id="KW-0285">Flavoprotein</keyword>
<dbReference type="Pfam" id="PF03060">
    <property type="entry name" value="NMO"/>
    <property type="match status" value="1"/>
</dbReference>
<dbReference type="EMBL" id="JABWAB010000013">
    <property type="protein sequence ID" value="KAF6042829.1"/>
    <property type="molecule type" value="Genomic_DNA"/>
</dbReference>
<evidence type="ECO:0000313" key="7">
    <source>
        <dbReference type="EMBL" id="KAF6042829.1"/>
    </source>
</evidence>
<dbReference type="GO" id="GO:0018580">
    <property type="term" value="F:nitronate monooxygenase activity"/>
    <property type="evidence" value="ECO:0007669"/>
    <property type="project" value="InterPro"/>
</dbReference>
<protein>
    <submittedName>
        <fullName evidence="7">Nitronate monooxygenase family protein</fullName>
    </submittedName>
</protein>
<dbReference type="InterPro" id="IPR013785">
    <property type="entry name" value="Aldolase_TIM"/>
</dbReference>
<name>A0A8X7NGL6_CANPA</name>
<dbReference type="OrthoDB" id="10265891at2759"/>
<sequence>MSRPSLLKKLNVKYPILQSPMAGVSTPEMAKAVTAGGGLGALPLAPLDFTRDDSTSFDKLDKLVASAGTNAVNLNFFCHEIESAPGQLQVENWKTLYNDGVIDTKFKNVIDTIKFSNGNVSFKEVEEDQKKLEKLIEKLKSIKPAIISFHFGIPSNNTIDELRKFSLVFGTATSLKEALHLSKNGFDGIILQGIEAGGHRGQFLDSFQPHLDEDLSTQALFHKVKQNLGNDAVYIVPAGGITTANSVKHYLDHGADAVQIGTAFLATPESATSKFYSKLLGQESTVMTALISGKPARCIRTPFIDDIVKSNRFELSELPPYGYAYDAYKKLKGELSSNGGPDIGFYLAGQNQFQISKDKSTLEIMNELTSGLS</sequence>
<dbReference type="SUPFAM" id="SSF51412">
    <property type="entry name" value="Inosine monophosphate dehydrogenase (IMPDH)"/>
    <property type="match status" value="1"/>
</dbReference>